<dbReference type="Proteomes" id="UP001417504">
    <property type="component" value="Unassembled WGS sequence"/>
</dbReference>
<protein>
    <submittedName>
        <fullName evidence="4">Uncharacterized protein</fullName>
    </submittedName>
</protein>
<keyword evidence="3" id="KW-0722">Serine protease inhibitor</keyword>
<dbReference type="EMBL" id="JBBNAE010000001">
    <property type="protein sequence ID" value="KAK9156094.1"/>
    <property type="molecule type" value="Genomic_DNA"/>
</dbReference>
<comment type="caution">
    <text evidence="4">The sequence shown here is derived from an EMBL/GenBank/DDBJ whole genome shotgun (WGS) entry which is preliminary data.</text>
</comment>
<dbReference type="PANTHER" id="PTHR33091">
    <property type="entry name" value="PROTEIN, PUTATIVE, EXPRESSED-RELATED"/>
    <property type="match status" value="1"/>
</dbReference>
<accession>A0AAP0KQS0</accession>
<evidence type="ECO:0000256" key="1">
    <source>
        <dbReference type="ARBA" id="ARBA00008210"/>
    </source>
</evidence>
<dbReference type="Pfam" id="PF00280">
    <property type="entry name" value="potato_inhibit"/>
    <property type="match status" value="1"/>
</dbReference>
<evidence type="ECO:0000256" key="2">
    <source>
        <dbReference type="ARBA" id="ARBA00022690"/>
    </source>
</evidence>
<dbReference type="Gene3D" id="3.30.10.10">
    <property type="entry name" value="Trypsin Inhibitor V, subunit A"/>
    <property type="match status" value="1"/>
</dbReference>
<dbReference type="PANTHER" id="PTHR33091:SF94">
    <property type="entry name" value="PROTEASE INHIBITOR PROTEIN"/>
    <property type="match status" value="1"/>
</dbReference>
<gene>
    <name evidence="4" type="ORF">Sjap_003574</name>
</gene>
<evidence type="ECO:0000313" key="5">
    <source>
        <dbReference type="Proteomes" id="UP001417504"/>
    </source>
</evidence>
<dbReference type="AlphaFoldDB" id="A0AAP0KQS0"/>
<sequence length="71" mass="7628">MAGLCYGKQKWPELVGEQVSMALATIHRENSYVQPIVVQAGSITPGTADFRCDRVVVIVEGSIVSRVPIVG</sequence>
<organism evidence="4 5">
    <name type="scientific">Stephania japonica</name>
    <dbReference type="NCBI Taxonomy" id="461633"/>
    <lineage>
        <taxon>Eukaryota</taxon>
        <taxon>Viridiplantae</taxon>
        <taxon>Streptophyta</taxon>
        <taxon>Embryophyta</taxon>
        <taxon>Tracheophyta</taxon>
        <taxon>Spermatophyta</taxon>
        <taxon>Magnoliopsida</taxon>
        <taxon>Ranunculales</taxon>
        <taxon>Menispermaceae</taxon>
        <taxon>Menispermoideae</taxon>
        <taxon>Cissampelideae</taxon>
        <taxon>Stephania</taxon>
    </lineage>
</organism>
<evidence type="ECO:0000256" key="3">
    <source>
        <dbReference type="ARBA" id="ARBA00022900"/>
    </source>
</evidence>
<comment type="similarity">
    <text evidence="1">Belongs to the protease inhibitor I13 (potato type I serine protease inhibitor) family.</text>
</comment>
<dbReference type="GO" id="GO:0004867">
    <property type="term" value="F:serine-type endopeptidase inhibitor activity"/>
    <property type="evidence" value="ECO:0007669"/>
    <property type="project" value="UniProtKB-KW"/>
</dbReference>
<dbReference type="InterPro" id="IPR000864">
    <property type="entry name" value="Prot_inh_pot1"/>
</dbReference>
<dbReference type="SUPFAM" id="SSF54654">
    <property type="entry name" value="CI-2 family of serine protease inhibitors"/>
    <property type="match status" value="1"/>
</dbReference>
<name>A0AAP0KQS0_9MAGN</name>
<keyword evidence="5" id="KW-1185">Reference proteome</keyword>
<dbReference type="GO" id="GO:0009611">
    <property type="term" value="P:response to wounding"/>
    <property type="evidence" value="ECO:0007669"/>
    <property type="project" value="InterPro"/>
</dbReference>
<evidence type="ECO:0000313" key="4">
    <source>
        <dbReference type="EMBL" id="KAK9156094.1"/>
    </source>
</evidence>
<proteinExistence type="inferred from homology"/>
<keyword evidence="2" id="KW-0646">Protease inhibitor</keyword>
<dbReference type="PROSITE" id="PS00285">
    <property type="entry name" value="POTATO_INHIBITOR"/>
    <property type="match status" value="1"/>
</dbReference>
<dbReference type="InterPro" id="IPR036354">
    <property type="entry name" value="Prot_inh_pot1_sf"/>
</dbReference>
<reference evidence="4 5" key="1">
    <citation type="submission" date="2024-01" db="EMBL/GenBank/DDBJ databases">
        <title>Genome assemblies of Stephania.</title>
        <authorList>
            <person name="Yang L."/>
        </authorList>
    </citation>
    <scope>NUCLEOTIDE SEQUENCE [LARGE SCALE GENOMIC DNA]</scope>
    <source>
        <strain evidence="4">QJT</strain>
        <tissue evidence="4">Leaf</tissue>
    </source>
</reference>